<organism evidence="3 4">
    <name type="scientific">Aplysia californica</name>
    <name type="common">California sea hare</name>
    <dbReference type="NCBI Taxonomy" id="6500"/>
    <lineage>
        <taxon>Eukaryota</taxon>
        <taxon>Metazoa</taxon>
        <taxon>Spiralia</taxon>
        <taxon>Lophotrochozoa</taxon>
        <taxon>Mollusca</taxon>
        <taxon>Gastropoda</taxon>
        <taxon>Heterobranchia</taxon>
        <taxon>Euthyneura</taxon>
        <taxon>Tectipleura</taxon>
        <taxon>Aplysiida</taxon>
        <taxon>Aplysioidea</taxon>
        <taxon>Aplysiidae</taxon>
        <taxon>Aplysia</taxon>
    </lineage>
</organism>
<sequence length="328" mass="36576">MSWKLFLFVTAVFCLLSTTAGQLGVQQWTRPSVVQESLTKTLTVNCSIVADVNSSVSQAITLYIYKSTMREPSVFADVAYISGIEDKVEPAFSLNATLTGHLSLDGKDSYLALRWDYPQFELTGSFKCELMGLTSNMHVTKVQVVSQVTDARPDLQAALLAIERHDVRIGILETALVTLSARLDRFKDSMFYTTLTNNGRQYLVSRPFLQNSAMAESACKIYGGYLVEFDLQEFIIVKQVLANASVSDPVLVGITDEIAEGVWRFREHPLLSPSYTLWERNPQQPDGGRAENCARLERGALGEWWLTDVPCYDNAAGVRFMCEVPVEV</sequence>
<evidence type="ECO:0000313" key="3">
    <source>
        <dbReference type="Proteomes" id="UP000694888"/>
    </source>
</evidence>
<evidence type="ECO:0000313" key="4">
    <source>
        <dbReference type="RefSeq" id="XP_005096110.1"/>
    </source>
</evidence>
<keyword evidence="3" id="KW-1185">Reference proteome</keyword>
<protein>
    <submittedName>
        <fullName evidence="4">Uncharacterized protein LOC101862721</fullName>
    </submittedName>
</protein>
<dbReference type="Gene3D" id="3.10.100.10">
    <property type="entry name" value="Mannose-Binding Protein A, subunit A"/>
    <property type="match status" value="1"/>
</dbReference>
<dbReference type="PROSITE" id="PS50041">
    <property type="entry name" value="C_TYPE_LECTIN_2"/>
    <property type="match status" value="1"/>
</dbReference>
<dbReference type="InterPro" id="IPR001304">
    <property type="entry name" value="C-type_lectin-like"/>
</dbReference>
<dbReference type="GeneID" id="101862721"/>
<name>A0ABM0JKW6_APLCA</name>
<dbReference type="InterPro" id="IPR016186">
    <property type="entry name" value="C-type_lectin-like/link_sf"/>
</dbReference>
<proteinExistence type="predicted"/>
<dbReference type="RefSeq" id="XP_005096110.1">
    <property type="nucleotide sequence ID" value="XM_005096053.3"/>
</dbReference>
<feature type="domain" description="C-type lectin" evidence="2">
    <location>
        <begin position="197"/>
        <end position="304"/>
    </location>
</feature>
<feature type="signal peptide" evidence="1">
    <location>
        <begin position="1"/>
        <end position="21"/>
    </location>
</feature>
<accession>A0ABM0JKW6</accession>
<dbReference type="InterPro" id="IPR016187">
    <property type="entry name" value="CTDL_fold"/>
</dbReference>
<gene>
    <name evidence="4" type="primary">LOC101862721</name>
</gene>
<evidence type="ECO:0000256" key="1">
    <source>
        <dbReference type="SAM" id="SignalP"/>
    </source>
</evidence>
<dbReference type="CDD" id="cd00037">
    <property type="entry name" value="CLECT"/>
    <property type="match status" value="1"/>
</dbReference>
<reference evidence="4" key="1">
    <citation type="submission" date="2025-08" db="UniProtKB">
        <authorList>
            <consortium name="RefSeq"/>
        </authorList>
    </citation>
    <scope>IDENTIFICATION</scope>
</reference>
<dbReference type="Proteomes" id="UP000694888">
    <property type="component" value="Unplaced"/>
</dbReference>
<keyword evidence="1" id="KW-0732">Signal</keyword>
<dbReference type="SUPFAM" id="SSF56436">
    <property type="entry name" value="C-type lectin-like"/>
    <property type="match status" value="1"/>
</dbReference>
<feature type="chain" id="PRO_5045192261" evidence="1">
    <location>
        <begin position="22"/>
        <end position="328"/>
    </location>
</feature>
<evidence type="ECO:0000259" key="2">
    <source>
        <dbReference type="PROSITE" id="PS50041"/>
    </source>
</evidence>